<name>A0A0N4UUB3_ENTVE</name>
<evidence type="ECO:0000313" key="4">
    <source>
        <dbReference type="WBParaSite" id="EVEC_0000096301-mRNA-1"/>
    </source>
</evidence>
<evidence type="ECO:0000313" key="3">
    <source>
        <dbReference type="Proteomes" id="UP000274131"/>
    </source>
</evidence>
<feature type="region of interest" description="Disordered" evidence="1">
    <location>
        <begin position="71"/>
        <end position="91"/>
    </location>
</feature>
<dbReference type="EMBL" id="UXUI01002183">
    <property type="protein sequence ID" value="VDD85535.1"/>
    <property type="molecule type" value="Genomic_DNA"/>
</dbReference>
<protein>
    <submittedName>
        <fullName evidence="4">C2H2-type domain-containing protein</fullName>
    </submittedName>
</protein>
<reference evidence="4" key="1">
    <citation type="submission" date="2017-02" db="UniProtKB">
        <authorList>
            <consortium name="WormBaseParasite"/>
        </authorList>
    </citation>
    <scope>IDENTIFICATION</scope>
</reference>
<reference evidence="2 3" key="2">
    <citation type="submission" date="2018-10" db="EMBL/GenBank/DDBJ databases">
        <authorList>
            <consortium name="Pathogen Informatics"/>
        </authorList>
    </citation>
    <scope>NUCLEOTIDE SEQUENCE [LARGE SCALE GENOMIC DNA]</scope>
</reference>
<evidence type="ECO:0000256" key="1">
    <source>
        <dbReference type="SAM" id="MobiDB-lite"/>
    </source>
</evidence>
<gene>
    <name evidence="2" type="ORF">EVEC_LOCUS678</name>
</gene>
<sequence>MDCMKCPSQKFFSLLFRFRTTLLTHLRYRHCSVLEAVRHEVNRECWLLWEGVPKRTRVVLAATMQEDILFGRSPRPPERSRDLAGSGRFGF</sequence>
<dbReference type="WBParaSite" id="EVEC_0000096301-mRNA-1">
    <property type="protein sequence ID" value="EVEC_0000096301-mRNA-1"/>
    <property type="gene ID" value="EVEC_0000096301"/>
</dbReference>
<evidence type="ECO:0000313" key="2">
    <source>
        <dbReference type="EMBL" id="VDD85535.1"/>
    </source>
</evidence>
<organism evidence="4">
    <name type="scientific">Enterobius vermicularis</name>
    <name type="common">Human pinworm</name>
    <dbReference type="NCBI Taxonomy" id="51028"/>
    <lineage>
        <taxon>Eukaryota</taxon>
        <taxon>Metazoa</taxon>
        <taxon>Ecdysozoa</taxon>
        <taxon>Nematoda</taxon>
        <taxon>Chromadorea</taxon>
        <taxon>Rhabditida</taxon>
        <taxon>Spirurina</taxon>
        <taxon>Oxyuridomorpha</taxon>
        <taxon>Oxyuroidea</taxon>
        <taxon>Oxyuridae</taxon>
        <taxon>Enterobius</taxon>
    </lineage>
</organism>
<dbReference type="Proteomes" id="UP000274131">
    <property type="component" value="Unassembled WGS sequence"/>
</dbReference>
<keyword evidence="3" id="KW-1185">Reference proteome</keyword>
<accession>A0A0N4UUB3</accession>
<proteinExistence type="predicted"/>
<dbReference type="AlphaFoldDB" id="A0A0N4UUB3"/>